<organism evidence="12 13">
    <name type="scientific">Buddleja alternifolia</name>
    <dbReference type="NCBI Taxonomy" id="168488"/>
    <lineage>
        <taxon>Eukaryota</taxon>
        <taxon>Viridiplantae</taxon>
        <taxon>Streptophyta</taxon>
        <taxon>Embryophyta</taxon>
        <taxon>Tracheophyta</taxon>
        <taxon>Spermatophyta</taxon>
        <taxon>Magnoliopsida</taxon>
        <taxon>eudicotyledons</taxon>
        <taxon>Gunneridae</taxon>
        <taxon>Pentapetalae</taxon>
        <taxon>asterids</taxon>
        <taxon>lamiids</taxon>
        <taxon>Lamiales</taxon>
        <taxon>Scrophulariaceae</taxon>
        <taxon>Buddlejeae</taxon>
        <taxon>Buddleja</taxon>
    </lineage>
</organism>
<dbReference type="PANTHER" id="PTHR31992">
    <property type="entry name" value="DOF ZINC FINGER PROTEIN DOF1.4-RELATED"/>
    <property type="match status" value="1"/>
</dbReference>
<reference evidence="12" key="1">
    <citation type="submission" date="2019-10" db="EMBL/GenBank/DDBJ databases">
        <authorList>
            <person name="Zhang R."/>
            <person name="Pan Y."/>
            <person name="Wang J."/>
            <person name="Ma R."/>
            <person name="Yu S."/>
        </authorList>
    </citation>
    <scope>NUCLEOTIDE SEQUENCE</scope>
    <source>
        <strain evidence="12">LA-IB0</strain>
        <tissue evidence="12">Leaf</tissue>
    </source>
</reference>
<keyword evidence="6 9" id="KW-0804">Transcription</keyword>
<protein>
    <recommendedName>
        <fullName evidence="9">Dof zinc finger protein</fullName>
    </recommendedName>
</protein>
<evidence type="ECO:0000256" key="8">
    <source>
        <dbReference type="PROSITE-ProRule" id="PRU00071"/>
    </source>
</evidence>
<dbReference type="Pfam" id="PF02701">
    <property type="entry name" value="Zn_ribbon_Dof"/>
    <property type="match status" value="1"/>
</dbReference>
<keyword evidence="13" id="KW-1185">Reference proteome</keyword>
<evidence type="ECO:0000256" key="3">
    <source>
        <dbReference type="ARBA" id="ARBA00022833"/>
    </source>
</evidence>
<evidence type="ECO:0000259" key="11">
    <source>
        <dbReference type="PROSITE" id="PS50884"/>
    </source>
</evidence>
<evidence type="ECO:0000313" key="12">
    <source>
        <dbReference type="EMBL" id="KAG8388384.1"/>
    </source>
</evidence>
<gene>
    <name evidence="12" type="ORF">BUALT_Bualt02G0120300</name>
</gene>
<proteinExistence type="predicted"/>
<evidence type="ECO:0000256" key="4">
    <source>
        <dbReference type="ARBA" id="ARBA00023015"/>
    </source>
</evidence>
<dbReference type="EMBL" id="WHWC01000002">
    <property type="protein sequence ID" value="KAG8388384.1"/>
    <property type="molecule type" value="Genomic_DNA"/>
</dbReference>
<evidence type="ECO:0000256" key="9">
    <source>
        <dbReference type="RuleBase" id="RU369094"/>
    </source>
</evidence>
<feature type="region of interest" description="Disordered" evidence="10">
    <location>
        <begin position="158"/>
        <end position="177"/>
    </location>
</feature>
<comment type="caution">
    <text evidence="12">The sequence shown here is derived from an EMBL/GenBank/DDBJ whole genome shotgun (WGS) entry which is preliminary data.</text>
</comment>
<evidence type="ECO:0000256" key="1">
    <source>
        <dbReference type="ARBA" id="ARBA00022723"/>
    </source>
</evidence>
<dbReference type="PROSITE" id="PS50884">
    <property type="entry name" value="ZF_DOF_2"/>
    <property type="match status" value="1"/>
</dbReference>
<evidence type="ECO:0000256" key="6">
    <source>
        <dbReference type="ARBA" id="ARBA00023163"/>
    </source>
</evidence>
<keyword evidence="5 8" id="KW-0238">DNA-binding</keyword>
<comment type="subcellular location">
    <subcellularLocation>
        <location evidence="8 9">Nucleus</location>
    </subcellularLocation>
</comment>
<keyword evidence="3 9" id="KW-0862">Zinc</keyword>
<dbReference type="Proteomes" id="UP000826271">
    <property type="component" value="Unassembled WGS sequence"/>
</dbReference>
<evidence type="ECO:0000313" key="13">
    <source>
        <dbReference type="Proteomes" id="UP000826271"/>
    </source>
</evidence>
<keyword evidence="7 8" id="KW-0539">Nucleus</keyword>
<feature type="region of interest" description="Disordered" evidence="10">
    <location>
        <begin position="64"/>
        <end position="114"/>
    </location>
</feature>
<keyword evidence="2 8" id="KW-0863">Zinc-finger</keyword>
<evidence type="ECO:0000256" key="10">
    <source>
        <dbReference type="SAM" id="MobiDB-lite"/>
    </source>
</evidence>
<dbReference type="PANTHER" id="PTHR31992:SF345">
    <property type="entry name" value="DOF ZINC FINGER PROTEIN"/>
    <property type="match status" value="1"/>
</dbReference>
<keyword evidence="1 9" id="KW-0479">Metal-binding</keyword>
<feature type="compositionally biased region" description="Low complexity" evidence="10">
    <location>
        <begin position="78"/>
        <end position="97"/>
    </location>
</feature>
<accession>A0AAV6Y6K2</accession>
<dbReference type="InterPro" id="IPR003851">
    <property type="entry name" value="Znf_Dof"/>
</dbReference>
<sequence length="219" mass="23258">MQNSSLYSQIKSQVQQFPDQKHLKCPRCDSTNTKFCYYNNYNLSQPRHFCKNCKRYWTKGGALRNIPVGGGSRKNTKRSSSSSTTAAAKRPSSASNDNKNDDSKSISGGEMTETFPHNFGGQFGNFSSVLGSGEGQFGNFIDGLGPDGSGLLMNEQFDDPGSGQNVDPQLGLESGSSNINGGGFLNVHGGGVGGDTGCWGGGSNSWPDLAIYTPGSTFH</sequence>
<dbReference type="GO" id="GO:0003700">
    <property type="term" value="F:DNA-binding transcription factor activity"/>
    <property type="evidence" value="ECO:0007669"/>
    <property type="project" value="UniProtKB-UniRule"/>
</dbReference>
<evidence type="ECO:0000256" key="7">
    <source>
        <dbReference type="ARBA" id="ARBA00023242"/>
    </source>
</evidence>
<evidence type="ECO:0000256" key="2">
    <source>
        <dbReference type="ARBA" id="ARBA00022771"/>
    </source>
</evidence>
<dbReference type="PROSITE" id="PS01361">
    <property type="entry name" value="ZF_DOF_1"/>
    <property type="match status" value="1"/>
</dbReference>
<keyword evidence="4 9" id="KW-0805">Transcription regulation</keyword>
<dbReference type="InterPro" id="IPR045174">
    <property type="entry name" value="Dof"/>
</dbReference>
<evidence type="ECO:0000256" key="5">
    <source>
        <dbReference type="ARBA" id="ARBA00023125"/>
    </source>
</evidence>
<dbReference type="AlphaFoldDB" id="A0AAV6Y6K2"/>
<name>A0AAV6Y6K2_9LAMI</name>
<dbReference type="GO" id="GO:0003677">
    <property type="term" value="F:DNA binding"/>
    <property type="evidence" value="ECO:0007669"/>
    <property type="project" value="UniProtKB-UniRule"/>
</dbReference>
<feature type="domain" description="Dof-type" evidence="11">
    <location>
        <begin position="23"/>
        <end position="77"/>
    </location>
</feature>
<dbReference type="GO" id="GO:0005634">
    <property type="term" value="C:nucleus"/>
    <property type="evidence" value="ECO:0007669"/>
    <property type="project" value="UniProtKB-SubCell"/>
</dbReference>
<dbReference type="GO" id="GO:0008270">
    <property type="term" value="F:zinc ion binding"/>
    <property type="evidence" value="ECO:0007669"/>
    <property type="project" value="UniProtKB-KW"/>
</dbReference>
<comment type="function">
    <text evidence="9">Transcription factor that binds specifically to a 5'-AA[AG]G-3' consensus core sequence.</text>
</comment>